<dbReference type="PANTHER" id="PTHR47505:SF1">
    <property type="entry name" value="DNA UTILIZATION PROTEIN YHGH"/>
    <property type="match status" value="1"/>
</dbReference>
<dbReference type="InterPro" id="IPR000836">
    <property type="entry name" value="PRTase_dom"/>
</dbReference>
<protein>
    <submittedName>
        <fullName evidence="2">Competence protein ComFC</fullName>
    </submittedName>
</protein>
<dbReference type="AlphaFoldDB" id="A0A2M9XHD3"/>
<accession>A0A2M9XHD3</accession>
<comment type="caution">
    <text evidence="2">The sequence shown here is derived from an EMBL/GenBank/DDBJ whole genome shotgun (WGS) entry which is preliminary data.</text>
</comment>
<organism evidence="2 3">
    <name type="scientific">Leptospira hartskeerlii</name>
    <dbReference type="NCBI Taxonomy" id="2023177"/>
    <lineage>
        <taxon>Bacteria</taxon>
        <taxon>Pseudomonadati</taxon>
        <taxon>Spirochaetota</taxon>
        <taxon>Spirochaetia</taxon>
        <taxon>Leptospirales</taxon>
        <taxon>Leptospiraceae</taxon>
        <taxon>Leptospira</taxon>
    </lineage>
</organism>
<dbReference type="Proteomes" id="UP000232196">
    <property type="component" value="Unassembled WGS sequence"/>
</dbReference>
<name>A0A2M9XHD3_9LEPT</name>
<sequence length="242" mass="27632">MRSIFILRLLNFFLPLLCGICGREDFFSLKTGICKRCASAARTSKPLYRCNVCSSPLVVPLAVCGFCDSRNVFFTKVFCLRDRNDLLGDLLNKLKSNNEYPVSIFLSLGIRRTLRELRTLGLDACVLLPSYSKNKIFHPDLRPFSPSSRLYEETKRILKIPLIDPLIKTSQERQAGKSFSERFFHAYSAWKIKPNWEDRCPSKILLLDDVFTTGASVNEASRILKKNGAKSVYILTYLRVSD</sequence>
<evidence type="ECO:0000256" key="1">
    <source>
        <dbReference type="ARBA" id="ARBA00008007"/>
    </source>
</evidence>
<dbReference type="OrthoDB" id="9779910at2"/>
<dbReference type="CDD" id="cd06223">
    <property type="entry name" value="PRTases_typeI"/>
    <property type="match status" value="1"/>
</dbReference>
<gene>
    <name evidence="2" type="ORF">CH357_04340</name>
</gene>
<evidence type="ECO:0000313" key="3">
    <source>
        <dbReference type="Proteomes" id="UP000232196"/>
    </source>
</evidence>
<proteinExistence type="inferred from homology"/>
<keyword evidence="3" id="KW-1185">Reference proteome</keyword>
<dbReference type="InterPro" id="IPR051910">
    <property type="entry name" value="ComF/GntX_DNA_util-trans"/>
</dbReference>
<comment type="similarity">
    <text evidence="1">Belongs to the ComF/GntX family.</text>
</comment>
<evidence type="ECO:0000313" key="2">
    <source>
        <dbReference type="EMBL" id="PJZ26982.1"/>
    </source>
</evidence>
<dbReference type="Gene3D" id="3.40.50.2020">
    <property type="match status" value="1"/>
</dbReference>
<dbReference type="PANTHER" id="PTHR47505">
    <property type="entry name" value="DNA UTILIZATION PROTEIN YHGH"/>
    <property type="match status" value="1"/>
</dbReference>
<dbReference type="SUPFAM" id="SSF53271">
    <property type="entry name" value="PRTase-like"/>
    <property type="match status" value="1"/>
</dbReference>
<reference evidence="2 3" key="1">
    <citation type="submission" date="2017-07" db="EMBL/GenBank/DDBJ databases">
        <title>Leptospira spp. isolated from tropical soils.</title>
        <authorList>
            <person name="Thibeaux R."/>
            <person name="Iraola G."/>
            <person name="Ferres I."/>
            <person name="Bierque E."/>
            <person name="Girault D."/>
            <person name="Soupe-Gilbert M.-E."/>
            <person name="Picardeau M."/>
            <person name="Goarant C."/>
        </authorList>
    </citation>
    <scope>NUCLEOTIDE SEQUENCE [LARGE SCALE GENOMIC DNA]</scope>
    <source>
        <strain evidence="2 3">MCA1-C-A1</strain>
    </source>
</reference>
<dbReference type="EMBL" id="NPDN01000002">
    <property type="protein sequence ID" value="PJZ26982.1"/>
    <property type="molecule type" value="Genomic_DNA"/>
</dbReference>
<dbReference type="InterPro" id="IPR029057">
    <property type="entry name" value="PRTase-like"/>
</dbReference>